<reference evidence="2 3" key="1">
    <citation type="submission" date="2022-10" db="EMBL/GenBank/DDBJ databases">
        <title>Xanthomonas sp. H13-6.</title>
        <authorList>
            <person name="Liu X."/>
            <person name="Deng Z."/>
            <person name="Jiang Y."/>
            <person name="Yu T."/>
            <person name="Ai J."/>
        </authorList>
    </citation>
    <scope>NUCLEOTIDE SEQUENCE [LARGE SCALE GENOMIC DNA]</scope>
    <source>
        <strain evidence="2 3">H13-6</strain>
    </source>
</reference>
<dbReference type="SUPFAM" id="SSF51695">
    <property type="entry name" value="PLC-like phosphodiesterases"/>
    <property type="match status" value="1"/>
</dbReference>
<keyword evidence="3" id="KW-1185">Reference proteome</keyword>
<dbReference type="InterPro" id="IPR017946">
    <property type="entry name" value="PLC-like_Pdiesterase_TIM-brl"/>
</dbReference>
<dbReference type="Proteomes" id="UP001209922">
    <property type="component" value="Unassembled WGS sequence"/>
</dbReference>
<protein>
    <submittedName>
        <fullName evidence="2">Glycerophosphodiester phosphodiesterase family protein</fullName>
    </submittedName>
</protein>
<organism evidence="2 3">
    <name type="scientific">Xanthomonas chitinilytica</name>
    <dbReference type="NCBI Taxonomy" id="2989819"/>
    <lineage>
        <taxon>Bacteria</taxon>
        <taxon>Pseudomonadati</taxon>
        <taxon>Pseudomonadota</taxon>
        <taxon>Gammaproteobacteria</taxon>
        <taxon>Lysobacterales</taxon>
        <taxon>Lysobacteraceae</taxon>
        <taxon>Xanthomonas</taxon>
    </lineage>
</organism>
<sequence>MASAIEGVSVIAHRGGRGTYPENTGYAVQAAVDDGVDGVELDLGMTADGQLVLNHDRSLNPDITRDRHGCWLQAPLLVSELRSEEIGEFLLGRMRPGSRYADRFPKQRTPAADVSIPTLREILTGPLACVTERFVLMLEIKTSPEAPGETFAPDAFIRALADELDHSQTRCQVAVASFDWRNLLLARDLLPAARRIFLSTRQPGHNTVDGSVPGQPSPWLASEMPGPGPAGLPELVRRLGGDVWAPNHRDVDAESVAAAKERGLGVYCWTVNRRQRLSRVVELGVDALITDYPRQALRFIAGMVR</sequence>
<evidence type="ECO:0000313" key="3">
    <source>
        <dbReference type="Proteomes" id="UP001209922"/>
    </source>
</evidence>
<dbReference type="Gene3D" id="3.20.20.190">
    <property type="entry name" value="Phosphatidylinositol (PI) phosphodiesterase"/>
    <property type="match status" value="1"/>
</dbReference>
<name>A0ABT3JSR6_9XANT</name>
<accession>A0ABT3JSR6</accession>
<dbReference type="Pfam" id="PF03009">
    <property type="entry name" value="GDPD"/>
    <property type="match status" value="1"/>
</dbReference>
<dbReference type="PANTHER" id="PTHR46211">
    <property type="entry name" value="GLYCEROPHOSPHORYL DIESTER PHOSPHODIESTERASE"/>
    <property type="match status" value="1"/>
</dbReference>
<dbReference type="PROSITE" id="PS51704">
    <property type="entry name" value="GP_PDE"/>
    <property type="match status" value="1"/>
</dbReference>
<evidence type="ECO:0000313" key="2">
    <source>
        <dbReference type="EMBL" id="MCW4471541.1"/>
    </source>
</evidence>
<comment type="caution">
    <text evidence="2">The sequence shown here is derived from an EMBL/GenBank/DDBJ whole genome shotgun (WGS) entry which is preliminary data.</text>
</comment>
<evidence type="ECO:0000259" key="1">
    <source>
        <dbReference type="PROSITE" id="PS51704"/>
    </source>
</evidence>
<dbReference type="EMBL" id="JAPCHY010000002">
    <property type="protein sequence ID" value="MCW4471541.1"/>
    <property type="molecule type" value="Genomic_DNA"/>
</dbReference>
<feature type="domain" description="GP-PDE" evidence="1">
    <location>
        <begin position="8"/>
        <end position="300"/>
    </location>
</feature>
<dbReference type="InterPro" id="IPR030395">
    <property type="entry name" value="GP_PDE_dom"/>
</dbReference>
<proteinExistence type="predicted"/>
<gene>
    <name evidence="2" type="ORF">OK345_03355</name>
</gene>
<dbReference type="PANTHER" id="PTHR46211:SF14">
    <property type="entry name" value="GLYCEROPHOSPHODIESTER PHOSPHODIESTERASE"/>
    <property type="match status" value="1"/>
</dbReference>